<evidence type="ECO:0000313" key="2">
    <source>
        <dbReference type="EMBL" id="EFB90859.1"/>
    </source>
</evidence>
<comment type="caution">
    <text evidence="2">The sequence shown here is derived from an EMBL/GenBank/DDBJ whole genome shotgun (WGS) entry which is preliminary data.</text>
</comment>
<dbReference type="NCBIfam" id="TIGR01868">
    <property type="entry name" value="casD_Cas5e"/>
    <property type="match status" value="1"/>
</dbReference>
<dbReference type="Proteomes" id="UP000006462">
    <property type="component" value="Unassembled WGS sequence"/>
</dbReference>
<gene>
    <name evidence="2" type="primary">casD</name>
    <name evidence="2" type="ORF">HMPREF7215_1775</name>
</gene>
<reference evidence="2 3" key="1">
    <citation type="submission" date="2009-12" db="EMBL/GenBank/DDBJ databases">
        <authorList>
            <person name="Shrivastava S."/>
            <person name="Madupu R."/>
            <person name="Durkin A.S."/>
            <person name="Torralba M."/>
            <person name="Methe B."/>
            <person name="Sutton G.G."/>
            <person name="Strausberg R.L."/>
            <person name="Nelson K.E."/>
        </authorList>
    </citation>
    <scope>NUCLEOTIDE SEQUENCE [LARGE SCALE GENOMIC DNA]</scope>
    <source>
        <strain evidence="2 3">W5455</strain>
    </source>
</reference>
<keyword evidence="3" id="KW-1185">Reference proteome</keyword>
<dbReference type="InterPro" id="IPR013422">
    <property type="entry name" value="CRISPR-assoc_prot_Cas5_N"/>
</dbReference>
<protein>
    <submittedName>
        <fullName evidence="2">CRISPR system CASCADE complex protein CasD</fullName>
    </submittedName>
</protein>
<dbReference type="RefSeq" id="WP_009164667.1">
    <property type="nucleotide sequence ID" value="NZ_ADFP01000059.1"/>
</dbReference>
<keyword evidence="1" id="KW-0051">Antiviral defense</keyword>
<dbReference type="EMBL" id="ADFP01000059">
    <property type="protein sequence ID" value="EFB90859.1"/>
    <property type="molecule type" value="Genomic_DNA"/>
</dbReference>
<evidence type="ECO:0000256" key="1">
    <source>
        <dbReference type="ARBA" id="ARBA00023118"/>
    </source>
</evidence>
<dbReference type="Pfam" id="PF09704">
    <property type="entry name" value="Cas_Cas5d"/>
    <property type="match status" value="1"/>
</dbReference>
<dbReference type="NCBIfam" id="TIGR02593">
    <property type="entry name" value="CRISPR_cas5"/>
    <property type="match status" value="1"/>
</dbReference>
<dbReference type="Gene3D" id="3.30.70.2660">
    <property type="match status" value="1"/>
</dbReference>
<evidence type="ECO:0000313" key="3">
    <source>
        <dbReference type="Proteomes" id="UP000006462"/>
    </source>
</evidence>
<name>A0ABM9ZVD8_9BACT</name>
<dbReference type="InterPro" id="IPR021124">
    <property type="entry name" value="CRISPR-assoc_prot_Cas5"/>
</dbReference>
<sequence length="269" mass="29846">MDALILRLRGPLMAFGDVAVDEIRPTDLLPGLSEMTGLIANALGWTFQDVEKLQRLQERLRLASREDRTGVPLRDYQTARLSSEDSLWRTDGIVAERGGGSKGEFTVQRYRHYRADAAVTVLIALDPADEAPALEEIRDALRHPARPLFIGRIGCPPSQPICFEPEGREIIHTDSLKDAIMHITPRAPLGAQTKREPASRNKVLVEWPLTPAEALSVHGDDSVHVIERCDCRNWVANTHGGRRYVWRDTTAQHSAIPVDGGKEGTSVEP</sequence>
<proteinExistence type="predicted"/>
<organism evidence="2 3">
    <name type="scientific">Pyramidobacter piscolens W5455</name>
    <dbReference type="NCBI Taxonomy" id="352165"/>
    <lineage>
        <taxon>Bacteria</taxon>
        <taxon>Thermotogati</taxon>
        <taxon>Synergistota</taxon>
        <taxon>Synergistia</taxon>
        <taxon>Synergistales</taxon>
        <taxon>Dethiosulfovibrionaceae</taxon>
        <taxon>Pyramidobacter</taxon>
    </lineage>
</organism>
<dbReference type="GeneID" id="90987405"/>
<accession>A0ABM9ZVD8</accession>
<dbReference type="InterPro" id="IPR010147">
    <property type="entry name" value="CRISPR-assoc_prot_CasD"/>
</dbReference>
<dbReference type="CDD" id="cd09645">
    <property type="entry name" value="Cas5_I-E"/>
    <property type="match status" value="1"/>
</dbReference>